<dbReference type="RefSeq" id="WP_090153275.1">
    <property type="nucleotide sequence ID" value="NZ_FNAN01000011.1"/>
</dbReference>
<dbReference type="PANTHER" id="PTHR34220">
    <property type="entry name" value="SENSOR HISTIDINE KINASE YPDA"/>
    <property type="match status" value="1"/>
</dbReference>
<dbReference type="OrthoDB" id="9792992at2"/>
<dbReference type="InterPro" id="IPR010559">
    <property type="entry name" value="Sig_transdc_His_kin_internal"/>
</dbReference>
<protein>
    <submittedName>
        <fullName evidence="2">Histidine kinase</fullName>
    </submittedName>
</protein>
<organism evidence="2 3">
    <name type="scientific">Dyadobacter soli</name>
    <dbReference type="NCBI Taxonomy" id="659014"/>
    <lineage>
        <taxon>Bacteria</taxon>
        <taxon>Pseudomonadati</taxon>
        <taxon>Bacteroidota</taxon>
        <taxon>Cytophagia</taxon>
        <taxon>Cytophagales</taxon>
        <taxon>Spirosomataceae</taxon>
        <taxon>Dyadobacter</taxon>
    </lineage>
</organism>
<reference evidence="3" key="1">
    <citation type="submission" date="2016-10" db="EMBL/GenBank/DDBJ databases">
        <authorList>
            <person name="Varghese N."/>
            <person name="Submissions S."/>
        </authorList>
    </citation>
    <scope>NUCLEOTIDE SEQUENCE [LARGE SCALE GENOMIC DNA]</scope>
    <source>
        <strain evidence="3">DSM 25329</strain>
    </source>
</reference>
<sequence length="198" mass="22167">MAGTDPHFLINVISSMAELARQKSEHLEGALMQLSDLLLYTTYQSQAERVTLQQEADHLRNFMALQKLRFATSVRIDLDMHIDADTAGYFLEPLLLVPFVAHAFNCGATSLAEPFINVRLAATAGKLTLTVENTYDPDPFNATDGHWGAGLENLRTQLSLKYPQKHSLISAEKDNAFQVRFELILPNPENPQYFTGIM</sequence>
<dbReference type="EMBL" id="FNAN01000011">
    <property type="protein sequence ID" value="SDF51301.1"/>
    <property type="molecule type" value="Genomic_DNA"/>
</dbReference>
<feature type="domain" description="Signal transduction histidine kinase internal region" evidence="1">
    <location>
        <begin position="5"/>
        <end position="72"/>
    </location>
</feature>
<evidence type="ECO:0000259" key="1">
    <source>
        <dbReference type="Pfam" id="PF06580"/>
    </source>
</evidence>
<dbReference type="AlphaFoldDB" id="A0A1G7LPI0"/>
<keyword evidence="3" id="KW-1185">Reference proteome</keyword>
<proteinExistence type="predicted"/>
<dbReference type="GO" id="GO:0000155">
    <property type="term" value="F:phosphorelay sensor kinase activity"/>
    <property type="evidence" value="ECO:0007669"/>
    <property type="project" value="InterPro"/>
</dbReference>
<gene>
    <name evidence="2" type="ORF">SAMN04487996_11143</name>
</gene>
<name>A0A1G7LPI0_9BACT</name>
<dbReference type="STRING" id="659014.SAMN04487996_11143"/>
<dbReference type="InterPro" id="IPR050640">
    <property type="entry name" value="Bact_2-comp_sensor_kinase"/>
</dbReference>
<accession>A0A1G7LPI0</accession>
<dbReference type="Proteomes" id="UP000198748">
    <property type="component" value="Unassembled WGS sequence"/>
</dbReference>
<dbReference type="GO" id="GO:0016020">
    <property type="term" value="C:membrane"/>
    <property type="evidence" value="ECO:0007669"/>
    <property type="project" value="InterPro"/>
</dbReference>
<dbReference type="PANTHER" id="PTHR34220:SF7">
    <property type="entry name" value="SENSOR HISTIDINE KINASE YPDA"/>
    <property type="match status" value="1"/>
</dbReference>
<evidence type="ECO:0000313" key="2">
    <source>
        <dbReference type="EMBL" id="SDF51301.1"/>
    </source>
</evidence>
<dbReference type="Pfam" id="PF06580">
    <property type="entry name" value="His_kinase"/>
    <property type="match status" value="1"/>
</dbReference>
<keyword evidence="2" id="KW-0418">Kinase</keyword>
<keyword evidence="2" id="KW-0808">Transferase</keyword>
<evidence type="ECO:0000313" key="3">
    <source>
        <dbReference type="Proteomes" id="UP000198748"/>
    </source>
</evidence>